<proteinExistence type="predicted"/>
<dbReference type="AlphaFoldDB" id="A0A0U1D9Z7"/>
<evidence type="ECO:0000256" key="1">
    <source>
        <dbReference type="SAM" id="MobiDB-lite"/>
    </source>
</evidence>
<keyword evidence="3" id="KW-1185">Reference proteome</keyword>
<feature type="region of interest" description="Disordered" evidence="1">
    <location>
        <begin position="83"/>
        <end position="115"/>
    </location>
</feature>
<sequence length="138" mass="15067">MPLSDSGFSRVVSLPRVLENVRRFWYQKYISTDTGHLCEARCDVVLIGVTNGVEPVCPALREAAAIVEAEWIRLSRLGGPAEQPVGELPAARRCPRRTGTVVSTEPAGAGLSTRTRGHQARWPVSVVLARQRSPPLRA</sequence>
<evidence type="ECO:0000313" key="3">
    <source>
        <dbReference type="Proteomes" id="UP000199601"/>
    </source>
</evidence>
<dbReference type="EMBL" id="CTEC01000001">
    <property type="protein sequence ID" value="CQD11115.1"/>
    <property type="molecule type" value="Genomic_DNA"/>
</dbReference>
<evidence type="ECO:0000313" key="2">
    <source>
        <dbReference type="EMBL" id="CQD11115.1"/>
    </source>
</evidence>
<reference evidence="3" key="1">
    <citation type="submission" date="2015-03" db="EMBL/GenBank/DDBJ databases">
        <authorList>
            <person name="Urmite Genomes"/>
        </authorList>
    </citation>
    <scope>NUCLEOTIDE SEQUENCE [LARGE SCALE GENOMIC DNA]</scope>
    <source>
        <strain evidence="3">CSUR P1344</strain>
    </source>
</reference>
<name>A0A0U1D9Z7_9MYCO</name>
<protein>
    <submittedName>
        <fullName evidence="2">Uncharacterized protein</fullName>
    </submittedName>
</protein>
<dbReference type="RefSeq" id="WP_142278371.1">
    <property type="nucleotide sequence ID" value="NZ_LQOU01000021.1"/>
</dbReference>
<accession>A0A0U1D9Z7</accession>
<dbReference type="OrthoDB" id="4733318at2"/>
<organism evidence="2 3">
    <name type="scientific">Mycobacterium europaeum</name>
    <dbReference type="NCBI Taxonomy" id="761804"/>
    <lineage>
        <taxon>Bacteria</taxon>
        <taxon>Bacillati</taxon>
        <taxon>Actinomycetota</taxon>
        <taxon>Actinomycetes</taxon>
        <taxon>Mycobacteriales</taxon>
        <taxon>Mycobacteriaceae</taxon>
        <taxon>Mycobacterium</taxon>
        <taxon>Mycobacterium simiae complex</taxon>
    </lineage>
</organism>
<dbReference type="Proteomes" id="UP000199601">
    <property type="component" value="Unassembled WGS sequence"/>
</dbReference>
<gene>
    <name evidence="2" type="ORF">BN000_02308</name>
</gene>